<evidence type="ECO:0000256" key="1">
    <source>
        <dbReference type="SAM" id="Phobius"/>
    </source>
</evidence>
<keyword evidence="7" id="KW-1185">Reference proteome</keyword>
<evidence type="ECO:0000313" key="5">
    <source>
        <dbReference type="Proteomes" id="UP000326207"/>
    </source>
</evidence>
<feature type="transmembrane region" description="Helical" evidence="1">
    <location>
        <begin position="44"/>
        <end position="63"/>
    </location>
</feature>
<name>A0A5N5UC39_9EURY</name>
<proteinExistence type="predicted"/>
<reference evidence="5 6" key="1">
    <citation type="submission" date="2019-10" db="EMBL/GenBank/DDBJ databases">
        <title>Unraveling microbial dark matter from salterns through culturing: the case of the genus Halosegnis.</title>
        <authorList>
            <person name="Duran-Viseras A."/>
            <person name="Andrei A.-S."/>
            <person name="Vera-Gargallo B."/>
            <person name="Ghai R."/>
            <person name="Sanchez-Porro C."/>
            <person name="Ventosa A."/>
        </authorList>
    </citation>
    <scope>NUCLEOTIDE SEQUENCE [LARGE SCALE GENOMIC DNA]</scope>
    <source>
        <strain evidence="2 6">F17-44</strain>
        <strain evidence="3 7">F18-79</strain>
        <strain evidence="4 5">F19-13</strain>
    </source>
</reference>
<accession>A0A5N5UC00</accession>
<dbReference type="EMBL" id="QMDY01000004">
    <property type="protein sequence ID" value="KAB7517522.1"/>
    <property type="molecule type" value="Genomic_DNA"/>
</dbReference>
<dbReference type="OrthoDB" id="170376at2157"/>
<dbReference type="Pfam" id="PF24284">
    <property type="entry name" value="DUF7472"/>
    <property type="match status" value="1"/>
</dbReference>
<dbReference type="Proteomes" id="UP000326207">
    <property type="component" value="Unassembled WGS sequence"/>
</dbReference>
<evidence type="ECO:0000313" key="2">
    <source>
        <dbReference type="EMBL" id="KAB7515162.1"/>
    </source>
</evidence>
<protein>
    <recommendedName>
        <fullName evidence="8">Transporter</fullName>
    </recommendedName>
</protein>
<dbReference type="InterPro" id="IPR055895">
    <property type="entry name" value="DUF7472"/>
</dbReference>
<evidence type="ECO:0000313" key="6">
    <source>
        <dbReference type="Proteomes" id="UP000326302"/>
    </source>
</evidence>
<accession>A0A5N5UFL6</accession>
<comment type="caution">
    <text evidence="3">The sequence shown here is derived from an EMBL/GenBank/DDBJ whole genome shotgun (WGS) entry which is preliminary data.</text>
</comment>
<gene>
    <name evidence="3" type="ORF">DM867_03510</name>
    <name evidence="2" type="ORF">DMP03_07890</name>
    <name evidence="4" type="ORF">DP108_08030</name>
</gene>
<dbReference type="AlphaFoldDB" id="A0A5N5UC39"/>
<dbReference type="EMBL" id="QJOW01000003">
    <property type="protein sequence ID" value="KAB7515162.1"/>
    <property type="molecule type" value="Genomic_DNA"/>
</dbReference>
<feature type="transmembrane region" description="Helical" evidence="1">
    <location>
        <begin position="12"/>
        <end position="32"/>
    </location>
</feature>
<organism evidence="3 7">
    <name type="scientific">Halosegnis rubeus</name>
    <dbReference type="NCBI Taxonomy" id="2212850"/>
    <lineage>
        <taxon>Archaea</taxon>
        <taxon>Methanobacteriati</taxon>
        <taxon>Methanobacteriota</taxon>
        <taxon>Stenosarchaea group</taxon>
        <taxon>Halobacteria</taxon>
        <taxon>Halobacteriales</taxon>
        <taxon>Natronomonadaceae</taxon>
        <taxon>Halosegnis</taxon>
    </lineage>
</organism>
<dbReference type="Proteomes" id="UP000326302">
    <property type="component" value="Unassembled WGS sequence"/>
</dbReference>
<evidence type="ECO:0000313" key="3">
    <source>
        <dbReference type="EMBL" id="KAB7516216.1"/>
    </source>
</evidence>
<evidence type="ECO:0000313" key="7">
    <source>
        <dbReference type="Proteomes" id="UP000326865"/>
    </source>
</evidence>
<dbReference type="EMBL" id="QKKZ01000001">
    <property type="protein sequence ID" value="KAB7516216.1"/>
    <property type="molecule type" value="Genomic_DNA"/>
</dbReference>
<keyword evidence="1" id="KW-0812">Transmembrane</keyword>
<dbReference type="RefSeq" id="WP_152120165.1">
    <property type="nucleotide sequence ID" value="NZ_QJOW01000003.1"/>
</dbReference>
<keyword evidence="1" id="KW-1133">Transmembrane helix</keyword>
<evidence type="ECO:0008006" key="8">
    <source>
        <dbReference type="Google" id="ProtNLM"/>
    </source>
</evidence>
<accession>A0A5N5UC39</accession>
<sequence>MELDRETVVEAGVSTVAVALFVAALVGVGSANGRADLTAVGGKGMLAVLFGFILLMTVIGVFLNRR</sequence>
<evidence type="ECO:0000313" key="4">
    <source>
        <dbReference type="EMBL" id="KAB7517522.1"/>
    </source>
</evidence>
<keyword evidence="1" id="KW-0472">Membrane</keyword>
<dbReference type="Proteomes" id="UP000326865">
    <property type="component" value="Unassembled WGS sequence"/>
</dbReference>